<organism evidence="2 3">
    <name type="scientific">Albidovulum sediminis</name>
    <dbReference type="NCBI Taxonomy" id="3066345"/>
    <lineage>
        <taxon>Bacteria</taxon>
        <taxon>Pseudomonadati</taxon>
        <taxon>Pseudomonadota</taxon>
        <taxon>Alphaproteobacteria</taxon>
        <taxon>Rhodobacterales</taxon>
        <taxon>Paracoccaceae</taxon>
        <taxon>Albidovulum</taxon>
    </lineage>
</organism>
<accession>A0ABT2NIK9</accession>
<comment type="caution">
    <text evidence="2">The sequence shown here is derived from an EMBL/GenBank/DDBJ whole genome shotgun (WGS) entry which is preliminary data.</text>
</comment>
<dbReference type="SUPFAM" id="SSF47413">
    <property type="entry name" value="lambda repressor-like DNA-binding domains"/>
    <property type="match status" value="1"/>
</dbReference>
<reference evidence="3" key="1">
    <citation type="submission" date="2023-07" db="EMBL/GenBank/DDBJ databases">
        <title>Defluviimonas sediminis sp. nov., isolated from mangrove sediment.</title>
        <authorList>
            <person name="Liu L."/>
            <person name="Li J."/>
            <person name="Huang Y."/>
            <person name="Pan J."/>
            <person name="Li M."/>
        </authorList>
    </citation>
    <scope>NUCLEOTIDE SEQUENCE [LARGE SCALE GENOMIC DNA]</scope>
    <source>
        <strain evidence="3">FT324</strain>
    </source>
</reference>
<dbReference type="SMART" id="SM00530">
    <property type="entry name" value="HTH_XRE"/>
    <property type="match status" value="1"/>
</dbReference>
<dbReference type="CDD" id="cd00093">
    <property type="entry name" value="HTH_XRE"/>
    <property type="match status" value="1"/>
</dbReference>
<protein>
    <submittedName>
        <fullName evidence="2">Helix-turn-helix domain-containing protein</fullName>
    </submittedName>
</protein>
<dbReference type="Proteomes" id="UP001205601">
    <property type="component" value="Unassembled WGS sequence"/>
</dbReference>
<proteinExistence type="predicted"/>
<dbReference type="PROSITE" id="PS50943">
    <property type="entry name" value="HTH_CROC1"/>
    <property type="match status" value="1"/>
</dbReference>
<evidence type="ECO:0000259" key="1">
    <source>
        <dbReference type="PROSITE" id="PS50943"/>
    </source>
</evidence>
<gene>
    <name evidence="2" type="ORF">N5I32_00200</name>
</gene>
<dbReference type="InterPro" id="IPR010982">
    <property type="entry name" value="Lambda_DNA-bd_dom_sf"/>
</dbReference>
<dbReference type="EMBL" id="JAOCQF010000001">
    <property type="protein sequence ID" value="MCT8327928.1"/>
    <property type="molecule type" value="Genomic_DNA"/>
</dbReference>
<evidence type="ECO:0000313" key="2">
    <source>
        <dbReference type="EMBL" id="MCT8327928.1"/>
    </source>
</evidence>
<name>A0ABT2NIK9_9RHOB</name>
<dbReference type="RefSeq" id="WP_261493382.1">
    <property type="nucleotide sequence ID" value="NZ_JAOCQF010000001.1"/>
</dbReference>
<dbReference type="Gene3D" id="1.10.260.40">
    <property type="entry name" value="lambda repressor-like DNA-binding domains"/>
    <property type="match status" value="1"/>
</dbReference>
<dbReference type="InterPro" id="IPR001387">
    <property type="entry name" value="Cro/C1-type_HTH"/>
</dbReference>
<keyword evidence="3" id="KW-1185">Reference proteome</keyword>
<evidence type="ECO:0000313" key="3">
    <source>
        <dbReference type="Proteomes" id="UP001205601"/>
    </source>
</evidence>
<feature type="domain" description="HTH cro/C1-type" evidence="1">
    <location>
        <begin position="9"/>
        <end position="63"/>
    </location>
</feature>
<sequence>MKSQFALDLRVARRNAGLTQRDCAILLSIQASRFSEIESGKCLPRLAEICALSLIFGRTFESLYGVLFDGARDALRKTILKLPADTRVYVGTKNRDHTIERLAVRLAEEQYRHDGV</sequence>
<dbReference type="Pfam" id="PF13560">
    <property type="entry name" value="HTH_31"/>
    <property type="match status" value="1"/>
</dbReference>